<feature type="transmembrane region" description="Helical" evidence="1">
    <location>
        <begin position="6"/>
        <end position="21"/>
    </location>
</feature>
<gene>
    <name evidence="2" type="ORF">SAMN05421736_1195</name>
</gene>
<keyword evidence="1" id="KW-0472">Membrane</keyword>
<proteinExistence type="predicted"/>
<dbReference type="EMBL" id="FNPI01000019">
    <property type="protein sequence ID" value="SDZ58018.1"/>
    <property type="molecule type" value="Genomic_DNA"/>
</dbReference>
<dbReference type="STRING" id="1503961.SAMN05421736_1195"/>
<keyword evidence="1" id="KW-0812">Transmembrane</keyword>
<accession>A0A1H3U6N6</accession>
<dbReference type="AlphaFoldDB" id="A0A1H3U6N6"/>
<evidence type="ECO:0000313" key="2">
    <source>
        <dbReference type="EMBL" id="SDZ58018.1"/>
    </source>
</evidence>
<organism evidence="2 3">
    <name type="scientific">Evansella caseinilytica</name>
    <dbReference type="NCBI Taxonomy" id="1503961"/>
    <lineage>
        <taxon>Bacteria</taxon>
        <taxon>Bacillati</taxon>
        <taxon>Bacillota</taxon>
        <taxon>Bacilli</taxon>
        <taxon>Bacillales</taxon>
        <taxon>Bacillaceae</taxon>
        <taxon>Evansella</taxon>
    </lineage>
</organism>
<dbReference type="OrthoDB" id="2970258at2"/>
<dbReference type="Proteomes" id="UP000198935">
    <property type="component" value="Unassembled WGS sequence"/>
</dbReference>
<name>A0A1H3U6N6_9BACI</name>
<protein>
    <submittedName>
        <fullName evidence="2">Uncharacterized protein</fullName>
    </submittedName>
</protein>
<evidence type="ECO:0000313" key="3">
    <source>
        <dbReference type="Proteomes" id="UP000198935"/>
    </source>
</evidence>
<feature type="transmembrane region" description="Helical" evidence="1">
    <location>
        <begin position="33"/>
        <end position="52"/>
    </location>
</feature>
<keyword evidence="3" id="KW-1185">Reference proteome</keyword>
<sequence length="74" mass="8493">MKLIVLIVLGILMLGMMLFELSRLKANKKKEKWTMFGLYGIAFGLVFMQTYFPDTYGPTQLISDLFSPVTKLLK</sequence>
<evidence type="ECO:0000256" key="1">
    <source>
        <dbReference type="SAM" id="Phobius"/>
    </source>
</evidence>
<keyword evidence="1" id="KW-1133">Transmembrane helix</keyword>
<reference evidence="3" key="1">
    <citation type="submission" date="2016-10" db="EMBL/GenBank/DDBJ databases">
        <authorList>
            <person name="Varghese N."/>
            <person name="Submissions S."/>
        </authorList>
    </citation>
    <scope>NUCLEOTIDE SEQUENCE [LARGE SCALE GENOMIC DNA]</scope>
    <source>
        <strain evidence="3">SP</strain>
    </source>
</reference>